<organism evidence="10 11">
    <name type="scientific">Lachnotalea glycerini</name>
    <dbReference type="NCBI Taxonomy" id="1763509"/>
    <lineage>
        <taxon>Bacteria</taxon>
        <taxon>Bacillati</taxon>
        <taxon>Bacillota</taxon>
        <taxon>Clostridia</taxon>
        <taxon>Lachnospirales</taxon>
        <taxon>Lachnospiraceae</taxon>
        <taxon>Lachnotalea</taxon>
    </lineage>
</organism>
<feature type="transmembrane region" description="Helical" evidence="7">
    <location>
        <begin position="27"/>
        <end position="46"/>
    </location>
</feature>
<feature type="domain" description="MacB-like periplasmic core" evidence="9">
    <location>
        <begin position="26"/>
        <end position="229"/>
    </location>
</feature>
<evidence type="ECO:0000256" key="4">
    <source>
        <dbReference type="ARBA" id="ARBA00022692"/>
    </source>
</evidence>
<dbReference type="GO" id="GO:0098797">
    <property type="term" value="C:plasma membrane protein complex"/>
    <property type="evidence" value="ECO:0007669"/>
    <property type="project" value="TreeGrafter"/>
</dbReference>
<evidence type="ECO:0000313" key="10">
    <source>
        <dbReference type="EMBL" id="RDY30279.1"/>
    </source>
</evidence>
<keyword evidence="6 7" id="KW-0472">Membrane</keyword>
<evidence type="ECO:0000256" key="6">
    <source>
        <dbReference type="ARBA" id="ARBA00023136"/>
    </source>
</evidence>
<evidence type="ECO:0000259" key="8">
    <source>
        <dbReference type="Pfam" id="PF02687"/>
    </source>
</evidence>
<feature type="transmembrane region" description="Helical" evidence="7">
    <location>
        <begin position="309"/>
        <end position="333"/>
    </location>
</feature>
<evidence type="ECO:0000313" key="11">
    <source>
        <dbReference type="Proteomes" id="UP000216411"/>
    </source>
</evidence>
<feature type="transmembrane region" description="Helical" evidence="7">
    <location>
        <begin position="353"/>
        <end position="375"/>
    </location>
</feature>
<dbReference type="InterPro" id="IPR003838">
    <property type="entry name" value="ABC3_permease_C"/>
</dbReference>
<keyword evidence="5 7" id="KW-1133">Transmembrane helix</keyword>
<dbReference type="PANTHER" id="PTHR30489:SF0">
    <property type="entry name" value="LIPOPROTEIN-RELEASING SYSTEM TRANSMEMBRANE PROTEIN LOLE"/>
    <property type="match status" value="1"/>
</dbReference>
<comment type="similarity">
    <text evidence="2">Belongs to the ABC-4 integral membrane protein family. LolC/E subfamily.</text>
</comment>
<comment type="caution">
    <text evidence="10">The sequence shown here is derived from an EMBL/GenBank/DDBJ whole genome shotgun (WGS) entry which is preliminary data.</text>
</comment>
<evidence type="ECO:0000256" key="3">
    <source>
        <dbReference type="ARBA" id="ARBA00022475"/>
    </source>
</evidence>
<sequence length="840" mass="93507">MKVRGIEMKSIYKYLIINLCEKKVRSFLILLSIGVSAALLFATMGMSNTCKQMYVDQIVKWSGTSDITIEVNKQQGSDTFIKNTDISLDEEKYEYNVGIIKSEGLYNPNVENMQYLDIVGTTLEELALYNNYLLEEGDIEDFSGNKIMISSTFAEKAGLSIGDEIPIKFSQDTITFTVKGIAKQKGLFINESTSVVAVVPRDALEALYGSEGISNQFYLKLKDNSNMDTDITSLKESLTNCTVSRSVNPSDLSQAVNTVVMPFRISSLSVVFMSIYIVYTSFHLMVLERMSAIGTFRSIGLTKKKLKRIFVLESFLWGVVGGILGCLLGYIALNTVIIKYVEKLSEGTLLTVAIQPIQIVISMALAIILTMLSALPPMFKALKKSTKNIILNISEEKVKKRKLQSVVLLIMVLFFIACVVIPHTMGASLACMIITIVCMTIILILMIAIIPYGIQFIAACIMKFGRSDKVLWIAARNISTNKNMKNIIRLLAISASSILIITNISNAISNTIANVYDTYHLYDISMSYRTADESFEEQLGNVEGVESYVSDYEIDSVKLEDQNYYLNTLYGIKDETFFDFMGAEQTDESQNAIEELNTGRNIVITNLLASKLGLSVGDEVKLTIDDSTFDYTITGMLESSFKLGNIGFVSGDYLQKDINLSYYTTTYIKTNSDVDTVKNNIKAEFLEDILFIQTLDELVAINQDLIVSIFRIINAYAMLAVIIGIIGIANNILACYIERRRELAMYRSIGMSKKRMKNLFISEAILCGTLGILVAFIGTTGILNITPFMLSYIFGNVAMEYNVILYAGFAIAGIFIMCLLTILPIAKADKLSIIESIKYE</sequence>
<feature type="domain" description="ABC3 transporter permease C-terminal" evidence="8">
    <location>
        <begin position="266"/>
        <end position="385"/>
    </location>
</feature>
<comment type="subcellular location">
    <subcellularLocation>
        <location evidence="1">Cell membrane</location>
        <topology evidence="1">Multi-pass membrane protein</topology>
    </subcellularLocation>
</comment>
<gene>
    <name evidence="10" type="ORF">CG710_015525</name>
</gene>
<feature type="domain" description="ABC3 transporter permease C-terminal" evidence="8">
    <location>
        <begin position="716"/>
        <end position="828"/>
    </location>
</feature>
<feature type="transmembrane region" description="Helical" evidence="7">
    <location>
        <begin position="406"/>
        <end position="426"/>
    </location>
</feature>
<evidence type="ECO:0000256" key="7">
    <source>
        <dbReference type="SAM" id="Phobius"/>
    </source>
</evidence>
<feature type="transmembrane region" description="Helical" evidence="7">
    <location>
        <begin position="486"/>
        <end position="504"/>
    </location>
</feature>
<reference evidence="10 11" key="1">
    <citation type="journal article" date="2017" name="Genome Announc.">
        <title>Draft Genome Sequence of a Sporulating and Motile Strain of Lachnotalea glycerini Isolated from Water in Quebec City, Canada.</title>
        <authorList>
            <person name="Maheux A.F."/>
            <person name="Boudreau D.K."/>
            <person name="Berube E."/>
            <person name="Boissinot M."/>
            <person name="Raymond F."/>
            <person name="Brodeur S."/>
            <person name="Corbeil J."/>
            <person name="Isabel S."/>
            <person name="Omar R.F."/>
            <person name="Bergeron M.G."/>
        </authorList>
    </citation>
    <scope>NUCLEOTIDE SEQUENCE [LARGE SCALE GENOMIC DNA]</scope>
    <source>
        <strain evidence="10 11">CCRI-19302</strain>
    </source>
</reference>
<keyword evidence="4 7" id="KW-0812">Transmembrane</keyword>
<proteinExistence type="inferred from homology"/>
<feature type="domain" description="MacB-like periplasmic core" evidence="9">
    <location>
        <begin position="498"/>
        <end position="682"/>
    </location>
</feature>
<evidence type="ECO:0000256" key="5">
    <source>
        <dbReference type="ARBA" id="ARBA00022989"/>
    </source>
</evidence>
<dbReference type="Proteomes" id="UP000216411">
    <property type="component" value="Unassembled WGS sequence"/>
</dbReference>
<keyword evidence="3" id="KW-1003">Cell membrane</keyword>
<feature type="transmembrane region" description="Helical" evidence="7">
    <location>
        <begin position="268"/>
        <end position="288"/>
    </location>
</feature>
<protein>
    <recommendedName>
        <fullName evidence="12">ABC transporter permease</fullName>
    </recommendedName>
</protein>
<accession>A0A371JBZ2</accession>
<feature type="transmembrane region" description="Helical" evidence="7">
    <location>
        <begin position="715"/>
        <end position="737"/>
    </location>
</feature>
<dbReference type="InterPro" id="IPR051447">
    <property type="entry name" value="Lipoprotein-release_system"/>
</dbReference>
<dbReference type="Pfam" id="PF12704">
    <property type="entry name" value="MacB_PCD"/>
    <property type="match status" value="2"/>
</dbReference>
<name>A0A371JBZ2_9FIRM</name>
<dbReference type="OrthoDB" id="1711021at2"/>
<evidence type="ECO:0000256" key="1">
    <source>
        <dbReference type="ARBA" id="ARBA00004651"/>
    </source>
</evidence>
<feature type="transmembrane region" description="Helical" evidence="7">
    <location>
        <begin position="432"/>
        <end position="465"/>
    </location>
</feature>
<feature type="transmembrane region" description="Helical" evidence="7">
    <location>
        <begin position="803"/>
        <end position="826"/>
    </location>
</feature>
<evidence type="ECO:0000256" key="2">
    <source>
        <dbReference type="ARBA" id="ARBA00005236"/>
    </source>
</evidence>
<dbReference type="GO" id="GO:0044874">
    <property type="term" value="P:lipoprotein localization to outer membrane"/>
    <property type="evidence" value="ECO:0007669"/>
    <property type="project" value="TreeGrafter"/>
</dbReference>
<evidence type="ECO:0008006" key="12">
    <source>
        <dbReference type="Google" id="ProtNLM"/>
    </source>
</evidence>
<dbReference type="EMBL" id="NOKA02000042">
    <property type="protein sequence ID" value="RDY30279.1"/>
    <property type="molecule type" value="Genomic_DNA"/>
</dbReference>
<keyword evidence="11" id="KW-1185">Reference proteome</keyword>
<feature type="transmembrane region" description="Helical" evidence="7">
    <location>
        <begin position="758"/>
        <end position="783"/>
    </location>
</feature>
<dbReference type="InterPro" id="IPR025857">
    <property type="entry name" value="MacB_PCD"/>
</dbReference>
<dbReference type="AlphaFoldDB" id="A0A371JBZ2"/>
<dbReference type="PANTHER" id="PTHR30489">
    <property type="entry name" value="LIPOPROTEIN-RELEASING SYSTEM TRANSMEMBRANE PROTEIN LOLE"/>
    <property type="match status" value="1"/>
</dbReference>
<dbReference type="Pfam" id="PF02687">
    <property type="entry name" value="FtsX"/>
    <property type="match status" value="2"/>
</dbReference>
<evidence type="ECO:0000259" key="9">
    <source>
        <dbReference type="Pfam" id="PF12704"/>
    </source>
</evidence>